<dbReference type="RefSeq" id="WP_091815097.1">
    <property type="nucleotide sequence ID" value="NZ_FOCW01000001.1"/>
</dbReference>
<feature type="region of interest" description="Disordered" evidence="1">
    <location>
        <begin position="158"/>
        <end position="196"/>
    </location>
</feature>
<dbReference type="OrthoDB" id="5348860at2"/>
<evidence type="ECO:0008006" key="5">
    <source>
        <dbReference type="Google" id="ProtNLM"/>
    </source>
</evidence>
<dbReference type="PROSITE" id="PS51257">
    <property type="entry name" value="PROKAR_LIPOPROTEIN"/>
    <property type="match status" value="1"/>
</dbReference>
<dbReference type="Proteomes" id="UP000199531">
    <property type="component" value="Unassembled WGS sequence"/>
</dbReference>
<reference evidence="3 4" key="1">
    <citation type="submission" date="2016-10" db="EMBL/GenBank/DDBJ databases">
        <authorList>
            <person name="de Groot N.N."/>
        </authorList>
    </citation>
    <scope>NUCLEOTIDE SEQUENCE [LARGE SCALE GENOMIC DNA]</scope>
    <source>
        <strain evidence="3 4">DSM 15123</strain>
    </source>
</reference>
<proteinExistence type="predicted"/>
<protein>
    <recommendedName>
        <fullName evidence="5">NlpE C-terminal OB domain-containing protein</fullName>
    </recommendedName>
</protein>
<feature type="chain" id="PRO_5011760597" description="NlpE C-terminal OB domain-containing protein" evidence="2">
    <location>
        <begin position="22"/>
        <end position="196"/>
    </location>
</feature>
<dbReference type="EMBL" id="FOCW01000001">
    <property type="protein sequence ID" value="SEN36573.1"/>
    <property type="molecule type" value="Genomic_DNA"/>
</dbReference>
<evidence type="ECO:0000313" key="3">
    <source>
        <dbReference type="EMBL" id="SEN36573.1"/>
    </source>
</evidence>
<name>A0A1H8FXU9_9BURK</name>
<organism evidence="3 4">
    <name type="scientific">Brachymonas denitrificans DSM 15123</name>
    <dbReference type="NCBI Taxonomy" id="1121117"/>
    <lineage>
        <taxon>Bacteria</taxon>
        <taxon>Pseudomonadati</taxon>
        <taxon>Pseudomonadota</taxon>
        <taxon>Betaproteobacteria</taxon>
        <taxon>Burkholderiales</taxon>
        <taxon>Comamonadaceae</taxon>
        <taxon>Brachymonas</taxon>
    </lineage>
</organism>
<keyword evidence="4" id="KW-1185">Reference proteome</keyword>
<sequence>MPLYRSALILPLLTTSLFSVTGCQKTDEQAPASASSSLVGPSAVLPASAASAPAASPELIKGIYFWGPEVETISPCNTNQTFWLDGSETVLAPLEEMALDKANRANEAYQPIYAELRVVRKGQATDGFAVEYDGVVELQEVVASNAEVPANCKLIELPTPPAEPASEAASAADAAASQATAVRASAPAPASPRKAG</sequence>
<gene>
    <name evidence="3" type="ORF">SAMN02745977_01230</name>
</gene>
<keyword evidence="2" id="KW-0732">Signal</keyword>
<evidence type="ECO:0000256" key="1">
    <source>
        <dbReference type="SAM" id="MobiDB-lite"/>
    </source>
</evidence>
<dbReference type="AlphaFoldDB" id="A0A1H8FXU9"/>
<evidence type="ECO:0000256" key="2">
    <source>
        <dbReference type="SAM" id="SignalP"/>
    </source>
</evidence>
<evidence type="ECO:0000313" key="4">
    <source>
        <dbReference type="Proteomes" id="UP000199531"/>
    </source>
</evidence>
<accession>A0A1H8FXU9</accession>
<feature type="compositionally biased region" description="Low complexity" evidence="1">
    <location>
        <begin position="164"/>
        <end position="196"/>
    </location>
</feature>
<feature type="signal peptide" evidence="2">
    <location>
        <begin position="1"/>
        <end position="21"/>
    </location>
</feature>